<dbReference type="GO" id="GO:0008168">
    <property type="term" value="F:methyltransferase activity"/>
    <property type="evidence" value="ECO:0007669"/>
    <property type="project" value="UniProtKB-KW"/>
</dbReference>
<dbReference type="SMART" id="SM00317">
    <property type="entry name" value="SET"/>
    <property type="match status" value="1"/>
</dbReference>
<keyword evidence="5" id="KW-0949">S-adenosyl-L-methionine</keyword>
<feature type="domain" description="Post-SET" evidence="7">
    <location>
        <begin position="113"/>
        <end position="129"/>
    </location>
</feature>
<dbReference type="EMBL" id="OMOD01000111">
    <property type="protein sequence ID" value="SPF38316.1"/>
    <property type="molecule type" value="Genomic_DNA"/>
</dbReference>
<dbReference type="AlphaFoldDB" id="A0A2U3KFA6"/>
<dbReference type="Pfam" id="PF00856">
    <property type="entry name" value="SET"/>
    <property type="match status" value="1"/>
</dbReference>
<sequence length="156" mass="17697">MPLVVRPSPIHSVGVYTTRAIRKGVRVVEYTGPRLTPEEADRLYDGVSRTYLYGLEDGKTLIDGEGLGAYLNHSCNPNCEVDEIKGRVWIFALRDIAAGEELVWDYSLYDDQSPAPCFCRSPQCRGTMYSPEWMAKLRRRARKKGLRDKAVSRRVA</sequence>
<dbReference type="OrthoDB" id="9790349at2"/>
<evidence type="ECO:0000256" key="3">
    <source>
        <dbReference type="ARBA" id="ARBA00022603"/>
    </source>
</evidence>
<dbReference type="GO" id="GO:0005694">
    <property type="term" value="C:chromosome"/>
    <property type="evidence" value="ECO:0007669"/>
    <property type="project" value="UniProtKB-SubCell"/>
</dbReference>
<keyword evidence="3" id="KW-0489">Methyltransferase</keyword>
<name>A0A2U3KFA6_9BACT</name>
<evidence type="ECO:0000256" key="2">
    <source>
        <dbReference type="ARBA" id="ARBA00022454"/>
    </source>
</evidence>
<proteinExistence type="predicted"/>
<evidence type="ECO:0000313" key="8">
    <source>
        <dbReference type="EMBL" id="SPF38316.1"/>
    </source>
</evidence>
<organism evidence="8 9">
    <name type="scientific">Candidatus Sulfotelmatobacter kueseliae</name>
    <dbReference type="NCBI Taxonomy" id="2042962"/>
    <lineage>
        <taxon>Bacteria</taxon>
        <taxon>Pseudomonadati</taxon>
        <taxon>Acidobacteriota</taxon>
        <taxon>Terriglobia</taxon>
        <taxon>Terriglobales</taxon>
        <taxon>Candidatus Korobacteraceae</taxon>
        <taxon>Candidatus Sulfotelmatobacter</taxon>
    </lineage>
</organism>
<dbReference type="InterPro" id="IPR046341">
    <property type="entry name" value="SET_dom_sf"/>
</dbReference>
<evidence type="ECO:0000256" key="4">
    <source>
        <dbReference type="ARBA" id="ARBA00022679"/>
    </source>
</evidence>
<protein>
    <submittedName>
        <fullName evidence="8">SET domain protein</fullName>
    </submittedName>
</protein>
<dbReference type="InterPro" id="IPR001214">
    <property type="entry name" value="SET_dom"/>
</dbReference>
<dbReference type="GO" id="GO:0032259">
    <property type="term" value="P:methylation"/>
    <property type="evidence" value="ECO:0007669"/>
    <property type="project" value="UniProtKB-KW"/>
</dbReference>
<evidence type="ECO:0000259" key="6">
    <source>
        <dbReference type="PROSITE" id="PS50280"/>
    </source>
</evidence>
<gene>
    <name evidence="8" type="ORF">SBA1_20016</name>
</gene>
<dbReference type="PROSITE" id="PS50280">
    <property type="entry name" value="SET"/>
    <property type="match status" value="1"/>
</dbReference>
<dbReference type="PROSITE" id="PS50868">
    <property type="entry name" value="POST_SET"/>
    <property type="match status" value="1"/>
</dbReference>
<dbReference type="Proteomes" id="UP000238701">
    <property type="component" value="Unassembled WGS sequence"/>
</dbReference>
<dbReference type="PANTHER" id="PTHR22884">
    <property type="entry name" value="SET DOMAIN PROTEINS"/>
    <property type="match status" value="1"/>
</dbReference>
<dbReference type="SUPFAM" id="SSF82199">
    <property type="entry name" value="SET domain"/>
    <property type="match status" value="1"/>
</dbReference>
<comment type="subcellular location">
    <subcellularLocation>
        <location evidence="1">Chromosome</location>
    </subcellularLocation>
</comment>
<accession>A0A2U3KFA6</accession>
<evidence type="ECO:0000313" key="9">
    <source>
        <dbReference type="Proteomes" id="UP000238701"/>
    </source>
</evidence>
<dbReference type="Gene3D" id="2.170.270.10">
    <property type="entry name" value="SET domain"/>
    <property type="match status" value="1"/>
</dbReference>
<evidence type="ECO:0000256" key="5">
    <source>
        <dbReference type="ARBA" id="ARBA00022691"/>
    </source>
</evidence>
<evidence type="ECO:0000259" key="7">
    <source>
        <dbReference type="PROSITE" id="PS50868"/>
    </source>
</evidence>
<dbReference type="InterPro" id="IPR003616">
    <property type="entry name" value="Post-SET_dom"/>
</dbReference>
<keyword evidence="2" id="KW-0158">Chromosome</keyword>
<evidence type="ECO:0000256" key="1">
    <source>
        <dbReference type="ARBA" id="ARBA00004286"/>
    </source>
</evidence>
<feature type="domain" description="SET" evidence="6">
    <location>
        <begin position="1"/>
        <end position="107"/>
    </location>
</feature>
<reference evidence="9" key="1">
    <citation type="submission" date="2018-02" db="EMBL/GenBank/DDBJ databases">
        <authorList>
            <person name="Hausmann B."/>
        </authorList>
    </citation>
    <scope>NUCLEOTIDE SEQUENCE [LARGE SCALE GENOMIC DNA]</scope>
    <source>
        <strain evidence="9">Peat soil MAG SbA1</strain>
    </source>
</reference>
<keyword evidence="4" id="KW-0808">Transferase</keyword>
<dbReference type="InterPro" id="IPR050777">
    <property type="entry name" value="SET2_Histone-Lys_MeTrsfase"/>
</dbReference>